<sequence>MRVAIHPTAPNRGCCFIVTRSQAETKDFRLLLLCHSCGSGNPVINISLIFLAASLALDTDILCRDDGRGFTKTKISLIVLPKILRLTD</sequence>
<name>A0A450W1P2_9GAMM</name>
<protein>
    <submittedName>
        <fullName evidence="1">Uncharacterized protein</fullName>
    </submittedName>
</protein>
<dbReference type="AlphaFoldDB" id="A0A450W1P2"/>
<gene>
    <name evidence="1" type="ORF">BECKLPF1236B_GA0070989_101726</name>
</gene>
<proteinExistence type="predicted"/>
<dbReference type="EMBL" id="CAADFK010000017">
    <property type="protein sequence ID" value="VFK10925.1"/>
    <property type="molecule type" value="Genomic_DNA"/>
</dbReference>
<accession>A0A450W1P2</accession>
<reference evidence="1" key="1">
    <citation type="submission" date="2019-02" db="EMBL/GenBank/DDBJ databases">
        <authorList>
            <person name="Gruber-Vodicka R. H."/>
            <person name="Seah K. B. B."/>
        </authorList>
    </citation>
    <scope>NUCLEOTIDE SEQUENCE</scope>
    <source>
        <strain evidence="1">BECK_S313</strain>
    </source>
</reference>
<organism evidence="1">
    <name type="scientific">Candidatus Kentrum sp. LPFa</name>
    <dbReference type="NCBI Taxonomy" id="2126335"/>
    <lineage>
        <taxon>Bacteria</taxon>
        <taxon>Pseudomonadati</taxon>
        <taxon>Pseudomonadota</taxon>
        <taxon>Gammaproteobacteria</taxon>
        <taxon>Candidatus Kentrum</taxon>
    </lineage>
</organism>
<evidence type="ECO:0000313" key="1">
    <source>
        <dbReference type="EMBL" id="VFK10925.1"/>
    </source>
</evidence>